<proteinExistence type="predicted"/>
<sequence length="216" mass="24357">MLLATLDDVQERIVKAVGMVGAVKLAVLAAYRPILLHTNEINSDIRCDGETYKGQVPFQQLIEDGLFSTRRGFTAYKELDSSTLTLDDIALALPFLPMMWLLEHKAQGKHTFVDSVPNIQTSLPLELQYIQAAALPLYPRTRVAHINFTIRALNIKGYGFNIEVYKSLMSASHRHAQRMPGLVPALKEIERKLGPFNDDEKQAKVLFKCKFGHNHQ</sequence>
<dbReference type="AlphaFoldDB" id="A0A168H828"/>
<comment type="caution">
    <text evidence="1">The sequence shown here is derived from an EMBL/GenBank/DDBJ whole genome shotgun (WGS) entry which is preliminary data.</text>
</comment>
<evidence type="ECO:0000313" key="2">
    <source>
        <dbReference type="Proteomes" id="UP000077051"/>
    </source>
</evidence>
<dbReference type="Proteomes" id="UP000077051">
    <property type="component" value="Unassembled WGS sequence"/>
</dbReference>
<gene>
    <name evidence="1" type="ORF">MUCCIDRAFT_167555</name>
</gene>
<dbReference type="VEuPathDB" id="FungiDB:MUCCIDRAFT_167555"/>
<organism evidence="1 2">
    <name type="scientific">Mucor lusitanicus CBS 277.49</name>
    <dbReference type="NCBI Taxonomy" id="747725"/>
    <lineage>
        <taxon>Eukaryota</taxon>
        <taxon>Fungi</taxon>
        <taxon>Fungi incertae sedis</taxon>
        <taxon>Mucoromycota</taxon>
        <taxon>Mucoromycotina</taxon>
        <taxon>Mucoromycetes</taxon>
        <taxon>Mucorales</taxon>
        <taxon>Mucorineae</taxon>
        <taxon>Mucoraceae</taxon>
        <taxon>Mucor</taxon>
    </lineage>
</organism>
<dbReference type="STRING" id="747725.A0A168H828"/>
<accession>A0A168H828</accession>
<protein>
    <submittedName>
        <fullName evidence="1">Uncharacterized protein</fullName>
    </submittedName>
</protein>
<keyword evidence="2" id="KW-1185">Reference proteome</keyword>
<name>A0A168H828_MUCCL</name>
<dbReference type="EMBL" id="AMYB01000010">
    <property type="protein sequence ID" value="OAC98477.1"/>
    <property type="molecule type" value="Genomic_DNA"/>
</dbReference>
<reference evidence="1 2" key="1">
    <citation type="submission" date="2015-06" db="EMBL/GenBank/DDBJ databases">
        <title>Expansion of signal transduction pathways in fungi by whole-genome duplication.</title>
        <authorList>
            <consortium name="DOE Joint Genome Institute"/>
            <person name="Corrochano L.M."/>
            <person name="Kuo A."/>
            <person name="Marcet-Houben M."/>
            <person name="Polaino S."/>
            <person name="Salamov A."/>
            <person name="Villalobos J.M."/>
            <person name="Alvarez M.I."/>
            <person name="Avalos J."/>
            <person name="Benito E.P."/>
            <person name="Benoit I."/>
            <person name="Burger G."/>
            <person name="Camino L.P."/>
            <person name="Canovas D."/>
            <person name="Cerda-Olmedo E."/>
            <person name="Cheng J.-F."/>
            <person name="Dominguez A."/>
            <person name="Elias M."/>
            <person name="Eslava A.P."/>
            <person name="Glaser F."/>
            <person name="Grimwood J."/>
            <person name="Gutierrez G."/>
            <person name="Heitman J."/>
            <person name="Henrissat B."/>
            <person name="Iturriaga E.A."/>
            <person name="Lang B.F."/>
            <person name="Lavin J.L."/>
            <person name="Lee S."/>
            <person name="Li W."/>
            <person name="Lindquist E."/>
            <person name="Lopez-Garcia S."/>
            <person name="Luque E.M."/>
            <person name="Marcos A.T."/>
            <person name="Martin J."/>
            <person name="Mccluskey K."/>
            <person name="Medina H.R."/>
            <person name="Miralles-Duran A."/>
            <person name="Miyazaki A."/>
            <person name="Munoz-Torres E."/>
            <person name="Oguiza J.A."/>
            <person name="Ohm R."/>
            <person name="Olmedo M."/>
            <person name="Orejas M."/>
            <person name="Ortiz-Castellanos L."/>
            <person name="Pisabarro A.G."/>
            <person name="Rodriguez-Romero J."/>
            <person name="Ruiz-Herrera J."/>
            <person name="Ruiz-Vazquez R."/>
            <person name="Sanz C."/>
            <person name="Schackwitz W."/>
            <person name="Schmutz J."/>
            <person name="Shahriari M."/>
            <person name="Shelest E."/>
            <person name="Silva-Franco F."/>
            <person name="Soanes D."/>
            <person name="Syed K."/>
            <person name="Tagua V.G."/>
            <person name="Talbot N.J."/>
            <person name="Thon M."/>
            <person name="De Vries R.P."/>
            <person name="Wiebenga A."/>
            <person name="Yadav J.S."/>
            <person name="Braun E.L."/>
            <person name="Baker S."/>
            <person name="Garre V."/>
            <person name="Horwitz B."/>
            <person name="Torres-Martinez S."/>
            <person name="Idnurm A."/>
            <person name="Herrera-Estrella A."/>
            <person name="Gabaldon T."/>
            <person name="Grigoriev I.V."/>
        </authorList>
    </citation>
    <scope>NUCLEOTIDE SEQUENCE [LARGE SCALE GENOMIC DNA]</scope>
    <source>
        <strain evidence="1 2">CBS 277.49</strain>
    </source>
</reference>
<dbReference type="OrthoDB" id="2246735at2759"/>
<evidence type="ECO:0000313" key="1">
    <source>
        <dbReference type="EMBL" id="OAC98477.1"/>
    </source>
</evidence>